<keyword evidence="2" id="KW-1185">Reference proteome</keyword>
<name>A0ABV8A7D6_9DEIO</name>
<dbReference type="RefSeq" id="WP_380078683.1">
    <property type="nucleotide sequence ID" value="NZ_JBHRZF010000151.1"/>
</dbReference>
<comment type="caution">
    <text evidence="1">The sequence shown here is derived from an EMBL/GenBank/DDBJ whole genome shotgun (WGS) entry which is preliminary data.</text>
</comment>
<gene>
    <name evidence="1" type="ORF">ACFOPQ_12670</name>
</gene>
<organism evidence="1 2">
    <name type="scientific">Deinococcus antarcticus</name>
    <dbReference type="NCBI Taxonomy" id="1298767"/>
    <lineage>
        <taxon>Bacteria</taxon>
        <taxon>Thermotogati</taxon>
        <taxon>Deinococcota</taxon>
        <taxon>Deinococci</taxon>
        <taxon>Deinococcales</taxon>
        <taxon>Deinococcaceae</taxon>
        <taxon>Deinococcus</taxon>
    </lineage>
</organism>
<dbReference type="Proteomes" id="UP001595748">
    <property type="component" value="Unassembled WGS sequence"/>
</dbReference>
<dbReference type="EMBL" id="JBHRZF010000151">
    <property type="protein sequence ID" value="MFC3861613.1"/>
    <property type="molecule type" value="Genomic_DNA"/>
</dbReference>
<accession>A0ABV8A7D6</accession>
<reference evidence="2" key="1">
    <citation type="journal article" date="2019" name="Int. J. Syst. Evol. Microbiol.">
        <title>The Global Catalogue of Microorganisms (GCM) 10K type strain sequencing project: providing services to taxonomists for standard genome sequencing and annotation.</title>
        <authorList>
            <consortium name="The Broad Institute Genomics Platform"/>
            <consortium name="The Broad Institute Genome Sequencing Center for Infectious Disease"/>
            <person name="Wu L."/>
            <person name="Ma J."/>
        </authorList>
    </citation>
    <scope>NUCLEOTIDE SEQUENCE [LARGE SCALE GENOMIC DNA]</scope>
    <source>
        <strain evidence="2">CCTCC AB 2013263</strain>
    </source>
</reference>
<evidence type="ECO:0000313" key="1">
    <source>
        <dbReference type="EMBL" id="MFC3861613.1"/>
    </source>
</evidence>
<protein>
    <submittedName>
        <fullName evidence="1">Uncharacterized protein</fullName>
    </submittedName>
</protein>
<sequence length="114" mass="12475">MKGWRQLPFSWRARLLAWPGALTFLSLLAVLLGAQQHPPDPQPRLTAAPVAPALPEVRPLPGPAAPVPLPGAPATEPFRVVLPPAERLGVWWAWSFVPRALTLVWWGRQQTDGA</sequence>
<proteinExistence type="predicted"/>
<evidence type="ECO:0000313" key="2">
    <source>
        <dbReference type="Proteomes" id="UP001595748"/>
    </source>
</evidence>